<dbReference type="InterPro" id="IPR029069">
    <property type="entry name" value="HotDog_dom_sf"/>
</dbReference>
<dbReference type="RefSeq" id="WP_146445571.1">
    <property type="nucleotide sequence ID" value="NZ_SJPR01000003.1"/>
</dbReference>
<protein>
    <submittedName>
        <fullName evidence="1">1,4-dihydroxy-2-naphthoyl-CoA hydrolase</fullName>
        <ecNumber evidence="1">3.1.2.28</ecNumber>
    </submittedName>
</protein>
<dbReference type="OrthoDB" id="9800856at2"/>
<accession>A0A5C6ACD3</accession>
<dbReference type="GO" id="GO:0061522">
    <property type="term" value="F:1,4-dihydroxy-2-naphthoyl-CoA thioesterase activity"/>
    <property type="evidence" value="ECO:0007669"/>
    <property type="project" value="UniProtKB-EC"/>
</dbReference>
<sequence>MPAPFRTRRMVEFADTDMAGIMHFSAFFRFMEGAEHALLRSLGLSVYGIDDPAGGDAVISFPRVGASCDFSSPARCEDQLDIDVSVKKLGRSSVTYGFRLSRDGDELAAGQMTSVCCRMRTGQKPEPIPLPDDVASLLRRYAVTDGV</sequence>
<name>A0A5C6ACD3_9BACT</name>
<organism evidence="1 2">
    <name type="scientific">Botrimarina colliarenosi</name>
    <dbReference type="NCBI Taxonomy" id="2528001"/>
    <lineage>
        <taxon>Bacteria</taxon>
        <taxon>Pseudomonadati</taxon>
        <taxon>Planctomycetota</taxon>
        <taxon>Planctomycetia</taxon>
        <taxon>Pirellulales</taxon>
        <taxon>Lacipirellulaceae</taxon>
        <taxon>Botrimarina</taxon>
    </lineage>
</organism>
<dbReference type="EC" id="3.1.2.28" evidence="1"/>
<keyword evidence="2" id="KW-1185">Reference proteome</keyword>
<dbReference type="SUPFAM" id="SSF54637">
    <property type="entry name" value="Thioesterase/thiol ester dehydrase-isomerase"/>
    <property type="match status" value="1"/>
</dbReference>
<keyword evidence="1" id="KW-0378">Hydrolase</keyword>
<proteinExistence type="predicted"/>
<dbReference type="AlphaFoldDB" id="A0A5C6ACD3"/>
<gene>
    <name evidence="1" type="ORF">Pla108_28570</name>
</gene>
<dbReference type="Proteomes" id="UP000317421">
    <property type="component" value="Unassembled WGS sequence"/>
</dbReference>
<dbReference type="Gene3D" id="3.10.129.10">
    <property type="entry name" value="Hotdog Thioesterase"/>
    <property type="match status" value="1"/>
</dbReference>
<dbReference type="EMBL" id="SJPR01000003">
    <property type="protein sequence ID" value="TWT97080.1"/>
    <property type="molecule type" value="Genomic_DNA"/>
</dbReference>
<comment type="caution">
    <text evidence="1">The sequence shown here is derived from an EMBL/GenBank/DDBJ whole genome shotgun (WGS) entry which is preliminary data.</text>
</comment>
<evidence type="ECO:0000313" key="1">
    <source>
        <dbReference type="EMBL" id="TWT97080.1"/>
    </source>
</evidence>
<dbReference type="CDD" id="cd00586">
    <property type="entry name" value="4HBT"/>
    <property type="match status" value="1"/>
</dbReference>
<dbReference type="Pfam" id="PF13279">
    <property type="entry name" value="4HBT_2"/>
    <property type="match status" value="1"/>
</dbReference>
<evidence type="ECO:0000313" key="2">
    <source>
        <dbReference type="Proteomes" id="UP000317421"/>
    </source>
</evidence>
<reference evidence="1 2" key="1">
    <citation type="submission" date="2019-02" db="EMBL/GenBank/DDBJ databases">
        <title>Deep-cultivation of Planctomycetes and their phenomic and genomic characterization uncovers novel biology.</title>
        <authorList>
            <person name="Wiegand S."/>
            <person name="Jogler M."/>
            <person name="Boedeker C."/>
            <person name="Pinto D."/>
            <person name="Vollmers J."/>
            <person name="Rivas-Marin E."/>
            <person name="Kohn T."/>
            <person name="Peeters S.H."/>
            <person name="Heuer A."/>
            <person name="Rast P."/>
            <person name="Oberbeckmann S."/>
            <person name="Bunk B."/>
            <person name="Jeske O."/>
            <person name="Meyerdierks A."/>
            <person name="Storesund J.E."/>
            <person name="Kallscheuer N."/>
            <person name="Luecker S."/>
            <person name="Lage O.M."/>
            <person name="Pohl T."/>
            <person name="Merkel B.J."/>
            <person name="Hornburger P."/>
            <person name="Mueller R.-W."/>
            <person name="Bruemmer F."/>
            <person name="Labrenz M."/>
            <person name="Spormann A.M."/>
            <person name="Op Den Camp H."/>
            <person name="Overmann J."/>
            <person name="Amann R."/>
            <person name="Jetten M.S.M."/>
            <person name="Mascher T."/>
            <person name="Medema M.H."/>
            <person name="Devos D.P."/>
            <person name="Kaster A.-K."/>
            <person name="Ovreas L."/>
            <person name="Rohde M."/>
            <person name="Galperin M.Y."/>
            <person name="Jogler C."/>
        </authorList>
    </citation>
    <scope>NUCLEOTIDE SEQUENCE [LARGE SCALE GENOMIC DNA]</scope>
    <source>
        <strain evidence="1 2">Pla108</strain>
    </source>
</reference>